<dbReference type="GO" id="GO:0055041">
    <property type="term" value="F:cyclopentanol dehydrogenase activity"/>
    <property type="evidence" value="ECO:0007669"/>
    <property type="project" value="UniProtKB-EC"/>
</dbReference>
<keyword evidence="3" id="KW-1185">Reference proteome</keyword>
<dbReference type="EC" id="1.1.1.163" evidence="2"/>
<keyword evidence="2" id="KW-0560">Oxidoreductase</keyword>
<dbReference type="EMBL" id="CAADFC020000033">
    <property type="protein sequence ID" value="VIO79697.1"/>
    <property type="molecule type" value="Genomic_DNA"/>
</dbReference>
<dbReference type="PRINTS" id="PR00081">
    <property type="entry name" value="GDHRDH"/>
</dbReference>
<dbReference type="InterPro" id="IPR036291">
    <property type="entry name" value="NAD(P)-bd_dom_sf"/>
</dbReference>
<evidence type="ECO:0000256" key="1">
    <source>
        <dbReference type="ARBA" id="ARBA00006484"/>
    </source>
</evidence>
<dbReference type="AlphaFoldDB" id="A0A508TYZ8"/>
<gene>
    <name evidence="2" type="primary">cpnA_4</name>
    <name evidence="2" type="ORF">CI1B_80310</name>
</gene>
<evidence type="ECO:0000313" key="2">
    <source>
        <dbReference type="EMBL" id="VIO79697.1"/>
    </source>
</evidence>
<name>A0A508TYZ8_9BRAD</name>
<dbReference type="Gene3D" id="3.40.50.720">
    <property type="entry name" value="NAD(P)-binding Rossmann-like Domain"/>
    <property type="match status" value="1"/>
</dbReference>
<dbReference type="PANTHER" id="PTHR42760">
    <property type="entry name" value="SHORT-CHAIN DEHYDROGENASES/REDUCTASES FAMILY MEMBER"/>
    <property type="match status" value="1"/>
</dbReference>
<protein>
    <submittedName>
        <fullName evidence="2">Cyclopentanol dehydrogenase</fullName>
        <ecNumber evidence="2">1.1.1.163</ecNumber>
    </submittedName>
</protein>
<accession>A0A508TYZ8</accession>
<comment type="similarity">
    <text evidence="1">Belongs to the short-chain dehydrogenases/reductases (SDR) family.</text>
</comment>
<proteinExistence type="inferred from homology"/>
<dbReference type="SUPFAM" id="SSF51735">
    <property type="entry name" value="NAD(P)-binding Rossmann-fold domains"/>
    <property type="match status" value="1"/>
</dbReference>
<sequence>MSATTHAPKSVDPAASLHAESLGQAKSHGRLAGRRIIVVGAGQRSTVDEEPPIGNGRAMSVLFAREGASVACIDINKEAADDTVAQITREGGKAFTDVVDVSDVAQIAPAVARCVQKLGGLDGLALNVGISCGLSLPKMTAEAWDRDYAVNVRSHMLFAQQALAVMAPGGAIILISSMASQRAGGRNPAYESSKAAQIALGRAIARAGEEKGIRCNVIAPGFMDTPMGRDASRRRSDRAVTVPFGRQGTGWEVGYAALFLISNESSYVNAHPVPRCRPHGWHRARLACIRRMPRPLRLPLQCTSLLHQSHPGTFR</sequence>
<evidence type="ECO:0000313" key="3">
    <source>
        <dbReference type="Proteomes" id="UP000328092"/>
    </source>
</evidence>
<dbReference type="Pfam" id="PF13561">
    <property type="entry name" value="adh_short_C2"/>
    <property type="match status" value="1"/>
</dbReference>
<dbReference type="InterPro" id="IPR002347">
    <property type="entry name" value="SDR_fam"/>
</dbReference>
<reference evidence="2" key="1">
    <citation type="submission" date="2019-02" db="EMBL/GenBank/DDBJ databases">
        <authorList>
            <person name="Pothier F.J."/>
        </authorList>
    </citation>
    <scope>NUCLEOTIDE SEQUENCE</scope>
    <source>
        <strain evidence="2">CI-1B</strain>
    </source>
</reference>
<dbReference type="CDD" id="cd05233">
    <property type="entry name" value="SDR_c"/>
    <property type="match status" value="1"/>
</dbReference>
<dbReference type="RefSeq" id="WP_244626840.1">
    <property type="nucleotide sequence ID" value="NZ_CAADFC020000033.1"/>
</dbReference>
<comment type="caution">
    <text evidence="2">The sequence shown here is derived from an EMBL/GenBank/DDBJ whole genome shotgun (WGS) entry which is preliminary data.</text>
</comment>
<organism evidence="2 3">
    <name type="scientific">Bradyrhizobium ivorense</name>
    <dbReference type="NCBI Taxonomy" id="2511166"/>
    <lineage>
        <taxon>Bacteria</taxon>
        <taxon>Pseudomonadati</taxon>
        <taxon>Pseudomonadota</taxon>
        <taxon>Alphaproteobacteria</taxon>
        <taxon>Hyphomicrobiales</taxon>
        <taxon>Nitrobacteraceae</taxon>
        <taxon>Bradyrhizobium</taxon>
    </lineage>
</organism>
<dbReference type="Proteomes" id="UP000328092">
    <property type="component" value="Unassembled WGS sequence"/>
</dbReference>